<dbReference type="STRING" id="251229.Chro_2117"/>
<dbReference type="PATRIC" id="fig|251229.3.peg.2502"/>
<protein>
    <recommendedName>
        <fullName evidence="3">Protein kinase domain-containing protein</fullName>
    </recommendedName>
</protein>
<evidence type="ECO:0008006" key="3">
    <source>
        <dbReference type="Google" id="ProtNLM"/>
    </source>
</evidence>
<dbReference type="InterPro" id="IPR011009">
    <property type="entry name" value="Kinase-like_dom_sf"/>
</dbReference>
<keyword evidence="2" id="KW-1185">Reference proteome</keyword>
<dbReference type="EMBL" id="CP003597">
    <property type="protein sequence ID" value="AFY87624.1"/>
    <property type="molecule type" value="Genomic_DNA"/>
</dbReference>
<dbReference type="HOGENOM" id="CLU_366692_0_0_3"/>
<dbReference type="RefSeq" id="WP_015154172.1">
    <property type="nucleotide sequence ID" value="NC_019695.1"/>
</dbReference>
<evidence type="ECO:0000313" key="1">
    <source>
        <dbReference type="EMBL" id="AFY87624.1"/>
    </source>
</evidence>
<dbReference type="KEGG" id="cthe:Chro_2117"/>
<dbReference type="InParanoid" id="K9U052"/>
<accession>K9U052</accession>
<sequence length="760" mass="86656">MKYPSRSEYCSAIRNPQFAFRKKDPQTKIERDLDASLVAGKAVERIKPDGTKDIWSAAGSFAIAFKFETSSPRKLWAVRCFYRSNFEVKNHYKQALIRLKNSSCRNYFVDSTFLEAGIRVQGDCYPILKMEWVEGENLKKFIKANLGKRNVLLSLAERWRELCKNLYDAGIAHGDLQHGNVLVVKSFQQFSLKLIDYDSLYFSEDRHSVDDNIKGLSDYQHPLRKSLEKRCLEIDFFPQLAIYLSILALAEDKKLWEVYQLDAREGLLFSRSDFQNPDTADIFKYLAQFCDPIPELTRKMKQICRFKEFKNIPSLETVLSTEQWVESHHKNSVERHSSSSQLLNSIVSWLKERSPQPTPLCSTEDTSARKWLPLKRGAMRECTEVAQVSVLATNLEQEAMRESAEVERVSVVATNLTSDSVRECPEVQGEDSLEPVVKITALSSEIQPVQPLAASPKKIRGWDPRSLKSDYTKYIKPVSSIHNTSTKISSIPTQFGTLVKQKTEKLLNWLNSTKDNFLKACHSVLRNLGLHLQNLKSTIVQAIAPIFNRLKQINRVQIPTNPIIHQPKIIDKRNGGQEESKISDLSYVTTASTELANPSVPKIDCAQTSVQLQPSQPKTQTTAQVAAQLGCSLSWCHAQRYQHPDRFLADIHYYKDTAGIVHWMEAGIEQLCCLKSEKSLKSQKKLSDIPANSLPTKEVSRRLGVSPEWLTKTKAKHASDFAIDIHYHTDARKRYYWTPTGIQLLQKLLDEQKPLVVDGY</sequence>
<dbReference type="Gene3D" id="1.10.510.10">
    <property type="entry name" value="Transferase(Phosphotransferase) domain 1"/>
    <property type="match status" value="1"/>
</dbReference>
<proteinExistence type="predicted"/>
<gene>
    <name evidence="1" type="ORF">Chro_2117</name>
</gene>
<reference evidence="1 2" key="1">
    <citation type="submission" date="2012-06" db="EMBL/GenBank/DDBJ databases">
        <title>Finished chromosome of genome of Chroococcidiopsis thermalis PCC 7203.</title>
        <authorList>
            <consortium name="US DOE Joint Genome Institute"/>
            <person name="Gugger M."/>
            <person name="Coursin T."/>
            <person name="Rippka R."/>
            <person name="Tandeau De Marsac N."/>
            <person name="Huntemann M."/>
            <person name="Wei C.-L."/>
            <person name="Han J."/>
            <person name="Detter J.C."/>
            <person name="Han C."/>
            <person name="Tapia R."/>
            <person name="Davenport K."/>
            <person name="Daligault H."/>
            <person name="Erkkila T."/>
            <person name="Gu W."/>
            <person name="Munk A.C.C."/>
            <person name="Teshima H."/>
            <person name="Xu Y."/>
            <person name="Chain P."/>
            <person name="Chen A."/>
            <person name="Krypides N."/>
            <person name="Mavromatis K."/>
            <person name="Markowitz V."/>
            <person name="Szeto E."/>
            <person name="Ivanova N."/>
            <person name="Mikhailova N."/>
            <person name="Ovchinnikova G."/>
            <person name="Pagani I."/>
            <person name="Pati A."/>
            <person name="Goodwin L."/>
            <person name="Peters L."/>
            <person name="Pitluck S."/>
            <person name="Woyke T."/>
            <person name="Kerfeld C."/>
        </authorList>
    </citation>
    <scope>NUCLEOTIDE SEQUENCE [LARGE SCALE GENOMIC DNA]</scope>
    <source>
        <strain evidence="1 2">PCC 7203</strain>
    </source>
</reference>
<organism evidence="1 2">
    <name type="scientific">Chroococcidiopsis thermalis (strain PCC 7203)</name>
    <dbReference type="NCBI Taxonomy" id="251229"/>
    <lineage>
        <taxon>Bacteria</taxon>
        <taxon>Bacillati</taxon>
        <taxon>Cyanobacteriota</taxon>
        <taxon>Cyanophyceae</taxon>
        <taxon>Chroococcidiopsidales</taxon>
        <taxon>Chroococcidiopsidaceae</taxon>
        <taxon>Chroococcidiopsis</taxon>
    </lineage>
</organism>
<dbReference type="eggNOG" id="COG0515">
    <property type="taxonomic scope" value="Bacteria"/>
</dbReference>
<dbReference type="AlphaFoldDB" id="K9U052"/>
<dbReference type="Proteomes" id="UP000010384">
    <property type="component" value="Chromosome"/>
</dbReference>
<dbReference type="OrthoDB" id="2485468at2"/>
<dbReference type="SUPFAM" id="SSF56112">
    <property type="entry name" value="Protein kinase-like (PK-like)"/>
    <property type="match status" value="1"/>
</dbReference>
<evidence type="ECO:0000313" key="2">
    <source>
        <dbReference type="Proteomes" id="UP000010384"/>
    </source>
</evidence>
<name>K9U052_CHRTP</name>